<dbReference type="InterPro" id="IPR014710">
    <property type="entry name" value="RmlC-like_jellyroll"/>
</dbReference>
<dbReference type="InterPro" id="IPR011051">
    <property type="entry name" value="RmlC_Cupin_sf"/>
</dbReference>
<dbReference type="InterPro" id="IPR013096">
    <property type="entry name" value="Cupin_2"/>
</dbReference>
<dbReference type="EMBL" id="JAHQCW010000051">
    <property type="protein sequence ID" value="MBU9739157.1"/>
    <property type="molecule type" value="Genomic_DNA"/>
</dbReference>
<evidence type="ECO:0000313" key="2">
    <source>
        <dbReference type="EMBL" id="MBU9739157.1"/>
    </source>
</evidence>
<dbReference type="Gene3D" id="2.60.120.10">
    <property type="entry name" value="Jelly Rolls"/>
    <property type="match status" value="1"/>
</dbReference>
<keyword evidence="3" id="KW-1185">Reference proteome</keyword>
<evidence type="ECO:0000313" key="3">
    <source>
        <dbReference type="Proteomes" id="UP000712157"/>
    </source>
</evidence>
<accession>A0A949NCV7</accession>
<sequence>MEQRRKESPYLITKEDGQNFPIPDLIGAERLILVDGQTPAPSEELTFGICSFAPRTSLHKKHSHVGCEEIMYILSGKGIGGVGDIETEQRAGDTIFAPKGVEHWFYNPFDEPLVMLWIYTKASLREAGYALESRGYKEIDHEKEYKEIK</sequence>
<dbReference type="SUPFAM" id="SSF51182">
    <property type="entry name" value="RmlC-like cupins"/>
    <property type="match status" value="1"/>
</dbReference>
<proteinExistence type="predicted"/>
<feature type="domain" description="Cupin type-2" evidence="1">
    <location>
        <begin position="49"/>
        <end position="119"/>
    </location>
</feature>
<comment type="caution">
    <text evidence="2">The sequence shown here is derived from an EMBL/GenBank/DDBJ whole genome shotgun (WGS) entry which is preliminary data.</text>
</comment>
<gene>
    <name evidence="2" type="ORF">KTH89_21700</name>
</gene>
<dbReference type="AlphaFoldDB" id="A0A949NCV7"/>
<reference evidence="2" key="1">
    <citation type="submission" date="2021-06" db="EMBL/GenBank/DDBJ databases">
        <title>Description of novel taxa of the family Lachnospiraceae.</title>
        <authorList>
            <person name="Chaplin A.V."/>
            <person name="Sokolova S.R."/>
            <person name="Pikina A.P."/>
            <person name="Korzhanova M."/>
            <person name="Belova V."/>
            <person name="Korostin D."/>
            <person name="Efimov B.A."/>
        </authorList>
    </citation>
    <scope>NUCLEOTIDE SEQUENCE</scope>
    <source>
        <strain evidence="2">ASD5720</strain>
    </source>
</reference>
<dbReference type="PANTHER" id="PTHR43346:SF1">
    <property type="entry name" value="QUERCETIN 2,3-DIOXYGENASE-RELATED"/>
    <property type="match status" value="1"/>
</dbReference>
<evidence type="ECO:0000259" key="1">
    <source>
        <dbReference type="Pfam" id="PF07883"/>
    </source>
</evidence>
<organism evidence="2 3">
    <name type="scientific">Diplocloster agilis</name>
    <dbReference type="NCBI Taxonomy" id="2850323"/>
    <lineage>
        <taxon>Bacteria</taxon>
        <taxon>Bacillati</taxon>
        <taxon>Bacillota</taxon>
        <taxon>Clostridia</taxon>
        <taxon>Lachnospirales</taxon>
        <taxon>Lachnospiraceae</taxon>
        <taxon>Diplocloster</taxon>
    </lineage>
</organism>
<name>A0A949NCV7_9FIRM</name>
<dbReference type="Proteomes" id="UP000712157">
    <property type="component" value="Unassembled WGS sequence"/>
</dbReference>
<dbReference type="PANTHER" id="PTHR43346">
    <property type="entry name" value="LIGAND BINDING DOMAIN PROTEIN, PUTATIVE (AFU_ORTHOLOGUE AFUA_6G14370)-RELATED"/>
    <property type="match status" value="1"/>
</dbReference>
<dbReference type="Pfam" id="PF07883">
    <property type="entry name" value="Cupin_2"/>
    <property type="match status" value="1"/>
</dbReference>
<dbReference type="InterPro" id="IPR052538">
    <property type="entry name" value="Flavonoid_dioxygenase-like"/>
</dbReference>
<protein>
    <submittedName>
        <fullName evidence="2">Cupin domain-containing protein</fullName>
    </submittedName>
</protein>